<dbReference type="AlphaFoldDB" id="A0A346HG40"/>
<geneLocation type="plastid" evidence="1"/>
<protein>
    <submittedName>
        <fullName evidence="1">Uncharacterized protein</fullName>
    </submittedName>
</protein>
<dbReference type="EMBL" id="MH591948">
    <property type="protein sequence ID" value="AXO67764.1"/>
    <property type="molecule type" value="Genomic_DNA"/>
</dbReference>
<gene>
    <name evidence="1" type="primary">p22</name>
</gene>
<organism evidence="1">
    <name type="scientific">uncultured Choricystis</name>
    <dbReference type="NCBI Taxonomy" id="858337"/>
    <lineage>
        <taxon>Eukaryota</taxon>
        <taxon>Viridiplantae</taxon>
        <taxon>Chlorophyta</taxon>
        <taxon>core chlorophytes</taxon>
        <taxon>Trebouxiophyceae</taxon>
        <taxon>environmental samples</taxon>
    </lineage>
</organism>
<sequence>MYFSVGKTLLRRDYHYSVELRTTPFLREPRLLFNVESANFWRKESIKPGIGRKTGIGLFKNKTSLEYESEFLSTENLIRKLEIIRHGEYSFDQSLGTQELTDKILPTFDRTNLFFGIYHRSRDHRNKIGMNFKFKSFLFEDRNTTDLTNLGQNTEIPITEKTTHFFRPNEFPLGSLSTSLKLNALEIEEPMSVFAWTLTRTL</sequence>
<reference evidence="1" key="1">
    <citation type="submission" date="2018-07" db="EMBL/GenBank/DDBJ databases">
        <authorList>
            <person name="Quirk P.G."/>
            <person name="Krulwich T.A."/>
        </authorList>
    </citation>
    <scope>NUCLEOTIDE SEQUENCE</scope>
</reference>
<accession>A0A346HG40</accession>
<evidence type="ECO:0000313" key="1">
    <source>
        <dbReference type="EMBL" id="AXO67764.1"/>
    </source>
</evidence>
<name>A0A346HG40_9CHLO</name>
<proteinExistence type="predicted"/>
<keyword evidence="1" id="KW-0934">Plastid</keyword>